<dbReference type="NCBIfam" id="NF009116">
    <property type="entry name" value="PRK12466.1"/>
    <property type="match status" value="1"/>
</dbReference>
<dbReference type="GO" id="GO:0046872">
    <property type="term" value="F:metal ion binding"/>
    <property type="evidence" value="ECO:0007669"/>
    <property type="project" value="UniProtKB-KW"/>
</dbReference>
<dbReference type="PRINTS" id="PR00415">
    <property type="entry name" value="ACONITASE"/>
</dbReference>
<dbReference type="GO" id="GO:0009098">
    <property type="term" value="P:L-leucine biosynthetic process"/>
    <property type="evidence" value="ECO:0007669"/>
    <property type="project" value="UniProtKB-KW"/>
</dbReference>
<dbReference type="SUPFAM" id="SSF53732">
    <property type="entry name" value="Aconitase iron-sulfur domain"/>
    <property type="match status" value="1"/>
</dbReference>
<feature type="domain" description="Aconitase/3-isopropylmalate dehydratase large subunit alpha/beta/alpha" evidence="15">
    <location>
        <begin position="9"/>
        <end position="445"/>
    </location>
</feature>
<reference evidence="16" key="1">
    <citation type="submission" date="2021-01" db="EMBL/GenBank/DDBJ databases">
        <title>Tabrizicola alba sp. nov. a motile alkaliphilic bacterium isolated from a soda lake.</title>
        <authorList>
            <person name="Szuroczki S."/>
            <person name="Abbaszade G."/>
            <person name="Schumann P."/>
            <person name="Toth E."/>
        </authorList>
    </citation>
    <scope>NUCLEOTIDE SEQUENCE</scope>
    <source>
        <strain evidence="16">DMG-N-6</strain>
    </source>
</reference>
<dbReference type="Pfam" id="PF00330">
    <property type="entry name" value="Aconitase"/>
    <property type="match status" value="1"/>
</dbReference>
<dbReference type="Gene3D" id="3.30.499.10">
    <property type="entry name" value="Aconitase, domain 3"/>
    <property type="match status" value="2"/>
</dbReference>
<protein>
    <recommendedName>
        <fullName evidence="6">3-isopropylmalate dehydratase</fullName>
        <ecNumber evidence="6">4.2.1.33</ecNumber>
    </recommendedName>
</protein>
<comment type="catalytic activity">
    <reaction evidence="1">
        <text>(2R,3S)-3-isopropylmalate = (2S)-2-isopropylmalate</text>
        <dbReference type="Rhea" id="RHEA:32287"/>
        <dbReference type="ChEBI" id="CHEBI:1178"/>
        <dbReference type="ChEBI" id="CHEBI:35121"/>
        <dbReference type="EC" id="4.2.1.33"/>
    </reaction>
</comment>
<evidence type="ECO:0000313" key="17">
    <source>
        <dbReference type="Proteomes" id="UP000648908"/>
    </source>
</evidence>
<evidence type="ECO:0000259" key="15">
    <source>
        <dbReference type="Pfam" id="PF00330"/>
    </source>
</evidence>
<dbReference type="NCBIfam" id="NF004016">
    <property type="entry name" value="PRK05478.1"/>
    <property type="match status" value="1"/>
</dbReference>
<dbReference type="InterPro" id="IPR001030">
    <property type="entry name" value="Acoase/IPM_deHydtase_lsu_aba"/>
</dbReference>
<evidence type="ECO:0000256" key="13">
    <source>
        <dbReference type="ARBA" id="ARBA00023239"/>
    </source>
</evidence>
<dbReference type="InterPro" id="IPR015931">
    <property type="entry name" value="Acnase/IPM_dHydase_lsu_aba_1/3"/>
</dbReference>
<evidence type="ECO:0000256" key="11">
    <source>
        <dbReference type="ARBA" id="ARBA00023004"/>
    </source>
</evidence>
<dbReference type="GO" id="GO:0003861">
    <property type="term" value="F:3-isopropylmalate dehydratase activity"/>
    <property type="evidence" value="ECO:0007669"/>
    <property type="project" value="UniProtKB-EC"/>
</dbReference>
<evidence type="ECO:0000256" key="10">
    <source>
        <dbReference type="ARBA" id="ARBA00022723"/>
    </source>
</evidence>
<evidence type="ECO:0000256" key="3">
    <source>
        <dbReference type="ARBA" id="ARBA00002695"/>
    </source>
</evidence>
<evidence type="ECO:0000256" key="12">
    <source>
        <dbReference type="ARBA" id="ARBA00023014"/>
    </source>
</evidence>
<accession>A0A8K0VHF7</accession>
<sequence length="456" mass="47661">MSRGKSLYDKLWEAHVVEERPGSPGLVYVDLHLLHDGTFSKAFSILQGRGLSVRRPGRAVAVTDHCVPVAGRADMPVDRMLPVVAGLLKVCAEHRIEVFGPGDARQGIVHVIAPELGLTQPGFSIICGDSHTPTLGAFGTLAFAVGTTQIAHALASQCVLVDRLTNMRVTVTGRLAPGVTAKDLILVLLARHGVTAGKGHAVEFTGEGVTALSMEERMTLCNMAAEMGAKVALIAPDAKTVDYLRGTAHAPAAFDAAAEDWLRWRSDPDAGFDRDLTISADAVTPMVTWGTSPDTALPLDGRVPEGGAEALTYMGLTAGQAIEGQAVGRVFIGSCTNARIEDLRLAARVLAGRQVSPGMMLQVVPGSVAVRAQAEAEGIAEVFRRAGAQWGEPGCGLCVCMNGEAAEAGEFVASTSNRNFPGRQGRGARTLLMSPATAAATAIAGCVADPRPYLEA</sequence>
<dbReference type="InterPro" id="IPR036008">
    <property type="entry name" value="Aconitase_4Fe-4S_dom"/>
</dbReference>
<keyword evidence="14" id="KW-0100">Branched-chain amino acid biosynthesis</keyword>
<keyword evidence="9" id="KW-0028">Amino-acid biosynthesis</keyword>
<dbReference type="Proteomes" id="UP000648908">
    <property type="component" value="Unassembled WGS sequence"/>
</dbReference>
<dbReference type="AlphaFoldDB" id="A0A8K0VHF7"/>
<dbReference type="PANTHER" id="PTHR43822">
    <property type="entry name" value="HOMOACONITASE, MITOCHONDRIAL-RELATED"/>
    <property type="match status" value="1"/>
</dbReference>
<keyword evidence="7" id="KW-0432">Leucine biosynthesis</keyword>
<proteinExistence type="predicted"/>
<keyword evidence="13" id="KW-0456">Lyase</keyword>
<keyword evidence="8" id="KW-0004">4Fe-4S</keyword>
<dbReference type="EC" id="4.2.1.33" evidence="6"/>
<comment type="caution">
    <text evidence="16">The sequence shown here is derived from an EMBL/GenBank/DDBJ whole genome shotgun (WGS) entry which is preliminary data.</text>
</comment>
<dbReference type="RefSeq" id="WP_202690207.1">
    <property type="nucleotide sequence ID" value="NZ_JAESVN010000015.1"/>
</dbReference>
<evidence type="ECO:0000256" key="1">
    <source>
        <dbReference type="ARBA" id="ARBA00000491"/>
    </source>
</evidence>
<dbReference type="PANTHER" id="PTHR43822:SF9">
    <property type="entry name" value="3-ISOPROPYLMALATE DEHYDRATASE"/>
    <property type="match status" value="1"/>
</dbReference>
<organism evidence="16 17">
    <name type="scientific">Szabonella alba</name>
    <dbReference type="NCBI Taxonomy" id="2804194"/>
    <lineage>
        <taxon>Bacteria</taxon>
        <taxon>Pseudomonadati</taxon>
        <taxon>Pseudomonadota</taxon>
        <taxon>Alphaproteobacteria</taxon>
        <taxon>Rhodobacterales</taxon>
        <taxon>Paracoccaceae</taxon>
        <taxon>Szabonella</taxon>
    </lineage>
</organism>
<evidence type="ECO:0000256" key="2">
    <source>
        <dbReference type="ARBA" id="ARBA00001966"/>
    </source>
</evidence>
<evidence type="ECO:0000256" key="14">
    <source>
        <dbReference type="ARBA" id="ARBA00023304"/>
    </source>
</evidence>
<gene>
    <name evidence="16" type="ORF">JL811_18560</name>
</gene>
<comment type="cofactor">
    <cofactor evidence="2">
        <name>[4Fe-4S] cluster</name>
        <dbReference type="ChEBI" id="CHEBI:49883"/>
    </cofactor>
</comment>
<evidence type="ECO:0000256" key="9">
    <source>
        <dbReference type="ARBA" id="ARBA00022605"/>
    </source>
</evidence>
<evidence type="ECO:0000313" key="16">
    <source>
        <dbReference type="EMBL" id="MBL4919225.1"/>
    </source>
</evidence>
<keyword evidence="12" id="KW-0411">Iron-sulfur</keyword>
<comment type="pathway">
    <text evidence="4">Amino-acid biosynthesis; L-leucine biosynthesis; L-leucine from 3-methyl-2-oxobutanoate: step 2/4.</text>
</comment>
<name>A0A8K0VHF7_9RHOB</name>
<dbReference type="GO" id="GO:0051539">
    <property type="term" value="F:4 iron, 4 sulfur cluster binding"/>
    <property type="evidence" value="ECO:0007669"/>
    <property type="project" value="UniProtKB-KW"/>
</dbReference>
<dbReference type="PROSITE" id="PS00450">
    <property type="entry name" value="ACONITASE_1"/>
    <property type="match status" value="1"/>
</dbReference>
<evidence type="ECO:0000256" key="6">
    <source>
        <dbReference type="ARBA" id="ARBA00011998"/>
    </source>
</evidence>
<dbReference type="InterPro" id="IPR050067">
    <property type="entry name" value="IPM_dehydratase_rel_enz"/>
</dbReference>
<dbReference type="EMBL" id="JAESVN010000015">
    <property type="protein sequence ID" value="MBL4919225.1"/>
    <property type="molecule type" value="Genomic_DNA"/>
</dbReference>
<evidence type="ECO:0000256" key="4">
    <source>
        <dbReference type="ARBA" id="ARBA00004729"/>
    </source>
</evidence>
<evidence type="ECO:0000256" key="5">
    <source>
        <dbReference type="ARBA" id="ARBA00011271"/>
    </source>
</evidence>
<evidence type="ECO:0000256" key="8">
    <source>
        <dbReference type="ARBA" id="ARBA00022485"/>
    </source>
</evidence>
<comment type="function">
    <text evidence="3">Catalyzes the isomerization between 2-isopropylmalate and 3-isopropylmalate, via the formation of 2-isopropylmaleate.</text>
</comment>
<dbReference type="InterPro" id="IPR018136">
    <property type="entry name" value="Aconitase_4Fe-4S_BS"/>
</dbReference>
<keyword evidence="11" id="KW-0408">Iron</keyword>
<keyword evidence="10" id="KW-0479">Metal-binding</keyword>
<keyword evidence="17" id="KW-1185">Reference proteome</keyword>
<evidence type="ECO:0000256" key="7">
    <source>
        <dbReference type="ARBA" id="ARBA00022430"/>
    </source>
</evidence>
<comment type="subunit">
    <text evidence="5">Heterodimer of LeuC and LeuD.</text>
</comment>